<dbReference type="PANTHER" id="PTHR10695:SF46">
    <property type="entry name" value="BIFUNCTIONAL COENZYME A SYNTHASE-RELATED"/>
    <property type="match status" value="1"/>
</dbReference>
<gene>
    <name evidence="5" type="primary">coaE</name>
    <name evidence="7" type="ORF">ruthe_02235</name>
</gene>
<dbReference type="SUPFAM" id="SSF52540">
    <property type="entry name" value="P-loop containing nucleoside triphosphate hydrolases"/>
    <property type="match status" value="1"/>
</dbReference>
<keyword evidence="5 7" id="KW-0418">Kinase</keyword>
<dbReference type="PATRIC" id="fig|1123069.3.peg.2210"/>
<dbReference type="CDD" id="cd02022">
    <property type="entry name" value="DPCK"/>
    <property type="match status" value="1"/>
</dbReference>
<dbReference type="HOGENOM" id="CLU_057180_3_0_5"/>
<keyword evidence="4 5" id="KW-0173">Coenzyme A biosynthesis</keyword>
<protein>
    <recommendedName>
        <fullName evidence="5 6">Dephospho-CoA kinase</fullName>
        <ecNumber evidence="5 6">2.7.1.24</ecNumber>
    </recommendedName>
    <alternativeName>
        <fullName evidence="5">Dephosphocoenzyme A kinase</fullName>
    </alternativeName>
</protein>
<dbReference type="EMBL" id="AOLV01000025">
    <property type="protein sequence ID" value="EPX84431.1"/>
    <property type="molecule type" value="Genomic_DNA"/>
</dbReference>
<reference evidence="7 8" key="1">
    <citation type="journal article" date="2013" name="Stand. Genomic Sci.">
        <title>Genome sequence of the reddish-pigmented Rubellimicrobium thermophilum type strain (DSM 16684(T)), a member of the Roseobacter clade.</title>
        <authorList>
            <person name="Fiebig A."/>
            <person name="Riedel T."/>
            <person name="Gronow S."/>
            <person name="Petersen J."/>
            <person name="Klenk H.P."/>
            <person name="Goker M."/>
        </authorList>
    </citation>
    <scope>NUCLEOTIDE SEQUENCE [LARGE SCALE GENOMIC DNA]</scope>
    <source>
        <strain evidence="7 8">DSM 16684</strain>
    </source>
</reference>
<evidence type="ECO:0000256" key="3">
    <source>
        <dbReference type="ARBA" id="ARBA00022840"/>
    </source>
</evidence>
<evidence type="ECO:0000313" key="8">
    <source>
        <dbReference type="Proteomes" id="UP000015346"/>
    </source>
</evidence>
<dbReference type="PROSITE" id="PS51219">
    <property type="entry name" value="DPCK"/>
    <property type="match status" value="1"/>
</dbReference>
<dbReference type="HAMAP" id="MF_00376">
    <property type="entry name" value="Dephospho_CoA_kinase"/>
    <property type="match status" value="1"/>
</dbReference>
<dbReference type="Proteomes" id="UP000015346">
    <property type="component" value="Unassembled WGS sequence"/>
</dbReference>
<keyword evidence="5" id="KW-0963">Cytoplasm</keyword>
<dbReference type="GO" id="GO:0015937">
    <property type="term" value="P:coenzyme A biosynthetic process"/>
    <property type="evidence" value="ECO:0007669"/>
    <property type="project" value="UniProtKB-UniRule"/>
</dbReference>
<evidence type="ECO:0000256" key="6">
    <source>
        <dbReference type="NCBIfam" id="TIGR00152"/>
    </source>
</evidence>
<keyword evidence="2 5" id="KW-0547">Nucleotide-binding</keyword>
<dbReference type="EC" id="2.7.1.24" evidence="5 6"/>
<dbReference type="InterPro" id="IPR027417">
    <property type="entry name" value="P-loop_NTPase"/>
</dbReference>
<comment type="function">
    <text evidence="5">Catalyzes the phosphorylation of the 3'-hydroxyl group of dephosphocoenzyme A to form coenzyme A.</text>
</comment>
<dbReference type="PANTHER" id="PTHR10695">
    <property type="entry name" value="DEPHOSPHO-COA KINASE-RELATED"/>
    <property type="match status" value="1"/>
</dbReference>
<comment type="subcellular location">
    <subcellularLocation>
        <location evidence="5">Cytoplasm</location>
    </subcellularLocation>
</comment>
<dbReference type="GO" id="GO:0005737">
    <property type="term" value="C:cytoplasm"/>
    <property type="evidence" value="ECO:0007669"/>
    <property type="project" value="UniProtKB-SubCell"/>
</dbReference>
<evidence type="ECO:0000256" key="2">
    <source>
        <dbReference type="ARBA" id="ARBA00022741"/>
    </source>
</evidence>
<keyword evidence="8" id="KW-1185">Reference proteome</keyword>
<dbReference type="STRING" id="1123069.ruthe_02235"/>
<keyword evidence="5 7" id="KW-0808">Transferase</keyword>
<evidence type="ECO:0000313" key="7">
    <source>
        <dbReference type="EMBL" id="EPX84431.1"/>
    </source>
</evidence>
<organism evidence="7 8">
    <name type="scientific">Rubellimicrobium thermophilum DSM 16684</name>
    <dbReference type="NCBI Taxonomy" id="1123069"/>
    <lineage>
        <taxon>Bacteria</taxon>
        <taxon>Pseudomonadati</taxon>
        <taxon>Pseudomonadota</taxon>
        <taxon>Alphaproteobacteria</taxon>
        <taxon>Rhodobacterales</taxon>
        <taxon>Roseobacteraceae</taxon>
        <taxon>Rubellimicrobium</taxon>
    </lineage>
</organism>
<dbReference type="AlphaFoldDB" id="S9QSS1"/>
<dbReference type="UniPathway" id="UPA00241">
    <property type="reaction ID" value="UER00356"/>
</dbReference>
<dbReference type="NCBIfam" id="TIGR00152">
    <property type="entry name" value="dephospho-CoA kinase"/>
    <property type="match status" value="1"/>
</dbReference>
<evidence type="ECO:0000256" key="4">
    <source>
        <dbReference type="ARBA" id="ARBA00022993"/>
    </source>
</evidence>
<accession>S9QSS1</accession>
<sequence>MTGTGRPFVLGLTGSAGMGKTTAAAMLREAGCAVWDADAAVHRLYAPGGAAVPLIAALRPDAVREGAVDRGRLRAALTADPALWSRIEAAVHPLVAQDRERFLAGLQTGGVAVLEVPLLYETGLDALCDGVAVVSAPAAVQRARLRARGLEEAAIEALLARQMPDAEKRARADWVIPGTTFEAARQAVQDILAAIAARQAARAQGKAGER</sequence>
<dbReference type="InterPro" id="IPR001977">
    <property type="entry name" value="Depp_CoAkinase"/>
</dbReference>
<dbReference type="GO" id="GO:0005524">
    <property type="term" value="F:ATP binding"/>
    <property type="evidence" value="ECO:0007669"/>
    <property type="project" value="UniProtKB-UniRule"/>
</dbReference>
<evidence type="ECO:0000256" key="1">
    <source>
        <dbReference type="ARBA" id="ARBA00009018"/>
    </source>
</evidence>
<name>S9QSS1_9RHOB</name>
<proteinExistence type="inferred from homology"/>
<evidence type="ECO:0000256" key="5">
    <source>
        <dbReference type="HAMAP-Rule" id="MF_00376"/>
    </source>
</evidence>
<comment type="pathway">
    <text evidence="5">Cofactor biosynthesis; coenzyme A biosynthesis; CoA from (R)-pantothenate: step 5/5.</text>
</comment>
<comment type="similarity">
    <text evidence="1 5">Belongs to the CoaE family.</text>
</comment>
<feature type="binding site" evidence="5">
    <location>
        <begin position="17"/>
        <end position="22"/>
    </location>
    <ligand>
        <name>ATP</name>
        <dbReference type="ChEBI" id="CHEBI:30616"/>
    </ligand>
</feature>
<comment type="caution">
    <text evidence="7">The sequence shown here is derived from an EMBL/GenBank/DDBJ whole genome shotgun (WGS) entry which is preliminary data.</text>
</comment>
<keyword evidence="3 5" id="KW-0067">ATP-binding</keyword>
<dbReference type="GO" id="GO:0004140">
    <property type="term" value="F:dephospho-CoA kinase activity"/>
    <property type="evidence" value="ECO:0007669"/>
    <property type="project" value="UniProtKB-UniRule"/>
</dbReference>
<comment type="catalytic activity">
    <reaction evidence="5">
        <text>3'-dephospho-CoA + ATP = ADP + CoA + H(+)</text>
        <dbReference type="Rhea" id="RHEA:18245"/>
        <dbReference type="ChEBI" id="CHEBI:15378"/>
        <dbReference type="ChEBI" id="CHEBI:30616"/>
        <dbReference type="ChEBI" id="CHEBI:57287"/>
        <dbReference type="ChEBI" id="CHEBI:57328"/>
        <dbReference type="ChEBI" id="CHEBI:456216"/>
        <dbReference type="EC" id="2.7.1.24"/>
    </reaction>
</comment>
<dbReference type="Pfam" id="PF01121">
    <property type="entry name" value="CoaE"/>
    <property type="match status" value="1"/>
</dbReference>
<dbReference type="Gene3D" id="3.40.50.300">
    <property type="entry name" value="P-loop containing nucleotide triphosphate hydrolases"/>
    <property type="match status" value="1"/>
</dbReference>